<evidence type="ECO:0000313" key="14">
    <source>
        <dbReference type="EMBL" id="GAA2140044.1"/>
    </source>
</evidence>
<keyword evidence="8 10" id="KW-0624">Polysaccharide degradation</keyword>
<dbReference type="EC" id="3.2.1.8" evidence="10"/>
<dbReference type="SMART" id="SM00637">
    <property type="entry name" value="CBD_II"/>
    <property type="match status" value="1"/>
</dbReference>
<evidence type="ECO:0000313" key="15">
    <source>
        <dbReference type="Proteomes" id="UP001500443"/>
    </source>
</evidence>
<evidence type="ECO:0000256" key="1">
    <source>
        <dbReference type="ARBA" id="ARBA00000681"/>
    </source>
</evidence>
<dbReference type="SUPFAM" id="SSF49384">
    <property type="entry name" value="Carbohydrate-binding domain"/>
    <property type="match status" value="1"/>
</dbReference>
<dbReference type="PANTHER" id="PTHR31490">
    <property type="entry name" value="GLYCOSYL HYDROLASE"/>
    <property type="match status" value="1"/>
</dbReference>
<proteinExistence type="inferred from homology"/>
<dbReference type="InterPro" id="IPR001000">
    <property type="entry name" value="GH10_dom"/>
</dbReference>
<organism evidence="14 15">
    <name type="scientific">Streptomyces synnematoformans</name>
    <dbReference type="NCBI Taxonomy" id="415721"/>
    <lineage>
        <taxon>Bacteria</taxon>
        <taxon>Bacillati</taxon>
        <taxon>Actinomycetota</taxon>
        <taxon>Actinomycetes</taxon>
        <taxon>Kitasatosporales</taxon>
        <taxon>Streptomycetaceae</taxon>
        <taxon>Streptomyces</taxon>
    </lineage>
</organism>
<dbReference type="SMART" id="SM00633">
    <property type="entry name" value="Glyco_10"/>
    <property type="match status" value="1"/>
</dbReference>
<evidence type="ECO:0000256" key="6">
    <source>
        <dbReference type="ARBA" id="ARBA00023277"/>
    </source>
</evidence>
<sequence length="453" mass="48556">MRRLRSRPRALLAALAGALCLYGLGTATPAYAADSLNQLAQAHGKFMGSAAATAHFSDSQYTEILGREFGQITAENEMKWDTTEPSRGQFNFGPGDQIVDFAQQNGQSVRGHTLVWHSQLPDWVSNLPSSEVRGAMENHVTEVAGHYAGDIYAWDVVNEPFNEDGTFRTSPLYNAMGSDFVAHALRAAKAADPNAKLCLNDYNIEGINAKSTAMYNLVRDLKADGVPIDCVGIQGHLAIQYGFPSDLRQNMQRFADLGVDVAITELDVRMQLPVDSQKEATQSQYYANVIDACLAVDRCVGVTVWGFPDKYSWVPDVFDGEGSATLWNDSYQPKPAYNAVVEAFGGDPGPGPGPGDGCSASYAVPNEWNSGFTAAVTISCDGESLSGWSVSWDYTAGQQVTNAWNATCTQTSARVTCTNATYNGNVPDGGSVTFGFNGTWTGSNPAPATLTLG</sequence>
<feature type="domain" description="GH10" evidence="13">
    <location>
        <begin position="33"/>
        <end position="343"/>
    </location>
</feature>
<keyword evidence="4 11" id="KW-0732">Signal</keyword>
<reference evidence="15" key="1">
    <citation type="journal article" date="2019" name="Int. J. Syst. Evol. Microbiol.">
        <title>The Global Catalogue of Microorganisms (GCM) 10K type strain sequencing project: providing services to taxonomists for standard genome sequencing and annotation.</title>
        <authorList>
            <consortium name="The Broad Institute Genomics Platform"/>
            <consortium name="The Broad Institute Genome Sequencing Center for Infectious Disease"/>
            <person name="Wu L."/>
            <person name="Ma J."/>
        </authorList>
    </citation>
    <scope>NUCLEOTIDE SEQUENCE [LARGE SCALE GENOMIC DNA]</scope>
    <source>
        <strain evidence="15">JCM 15481</strain>
    </source>
</reference>
<dbReference type="PROSITE" id="PS51173">
    <property type="entry name" value="CBM2"/>
    <property type="match status" value="1"/>
</dbReference>
<comment type="caution">
    <text evidence="14">The sequence shown here is derived from an EMBL/GenBank/DDBJ whole genome shotgun (WGS) entry which is preliminary data.</text>
</comment>
<keyword evidence="15" id="KW-1185">Reference proteome</keyword>
<evidence type="ECO:0000256" key="4">
    <source>
        <dbReference type="ARBA" id="ARBA00022729"/>
    </source>
</evidence>
<dbReference type="Gene3D" id="2.60.40.290">
    <property type="match status" value="1"/>
</dbReference>
<evidence type="ECO:0000256" key="11">
    <source>
        <dbReference type="SAM" id="SignalP"/>
    </source>
</evidence>
<dbReference type="InterPro" id="IPR012291">
    <property type="entry name" value="CBM2_carb-bd_dom_sf"/>
</dbReference>
<evidence type="ECO:0000256" key="10">
    <source>
        <dbReference type="RuleBase" id="RU361174"/>
    </source>
</evidence>
<dbReference type="Pfam" id="PF00553">
    <property type="entry name" value="CBM_2"/>
    <property type="match status" value="1"/>
</dbReference>
<dbReference type="InterPro" id="IPR017853">
    <property type="entry name" value="GH"/>
</dbReference>
<dbReference type="Pfam" id="PF00331">
    <property type="entry name" value="Glyco_hydro_10"/>
    <property type="match status" value="1"/>
</dbReference>
<dbReference type="EMBL" id="BAAAPF010000215">
    <property type="protein sequence ID" value="GAA2140044.1"/>
    <property type="molecule type" value="Genomic_DNA"/>
</dbReference>
<dbReference type="InterPro" id="IPR044846">
    <property type="entry name" value="GH10"/>
</dbReference>
<evidence type="ECO:0000256" key="9">
    <source>
        <dbReference type="PROSITE-ProRule" id="PRU10061"/>
    </source>
</evidence>
<dbReference type="InterPro" id="IPR031158">
    <property type="entry name" value="GH10_AS"/>
</dbReference>
<evidence type="ECO:0000256" key="5">
    <source>
        <dbReference type="ARBA" id="ARBA00022801"/>
    </source>
</evidence>
<accession>A0ABP5L0F9</accession>
<keyword evidence="3" id="KW-0858">Xylan degradation</keyword>
<keyword evidence="6 10" id="KW-0119">Carbohydrate metabolism</keyword>
<evidence type="ECO:0000256" key="3">
    <source>
        <dbReference type="ARBA" id="ARBA00022651"/>
    </source>
</evidence>
<evidence type="ECO:0000259" key="13">
    <source>
        <dbReference type="PROSITE" id="PS51760"/>
    </source>
</evidence>
<keyword evidence="5 10" id="KW-0378">Hydrolase</keyword>
<dbReference type="RefSeq" id="WP_344292416.1">
    <property type="nucleotide sequence ID" value="NZ_BAAAPF010000215.1"/>
</dbReference>
<evidence type="ECO:0000256" key="7">
    <source>
        <dbReference type="ARBA" id="ARBA00023295"/>
    </source>
</evidence>
<dbReference type="InterPro" id="IPR008965">
    <property type="entry name" value="CBM2/CBM3_carb-bd_dom_sf"/>
</dbReference>
<comment type="catalytic activity">
    <reaction evidence="1 10">
        <text>Endohydrolysis of (1-&gt;4)-beta-D-xylosidic linkages in xylans.</text>
        <dbReference type="EC" id="3.2.1.8"/>
    </reaction>
</comment>
<dbReference type="Gene3D" id="3.20.20.80">
    <property type="entry name" value="Glycosidases"/>
    <property type="match status" value="1"/>
</dbReference>
<gene>
    <name evidence="14" type="ORF">GCM10009802_50110</name>
</gene>
<dbReference type="PRINTS" id="PR00134">
    <property type="entry name" value="GLHYDRLASE10"/>
</dbReference>
<dbReference type="PANTHER" id="PTHR31490:SF88">
    <property type="entry name" value="BETA-XYLANASE"/>
    <property type="match status" value="1"/>
</dbReference>
<feature type="domain" description="CBM2" evidence="12">
    <location>
        <begin position="351"/>
        <end position="453"/>
    </location>
</feature>
<comment type="similarity">
    <text evidence="2 10">Belongs to the glycosyl hydrolase 10 (cellulase F) family.</text>
</comment>
<dbReference type="InterPro" id="IPR001919">
    <property type="entry name" value="CBD2"/>
</dbReference>
<evidence type="ECO:0000256" key="2">
    <source>
        <dbReference type="ARBA" id="ARBA00007495"/>
    </source>
</evidence>
<feature type="active site" description="Nucleophile" evidence="9">
    <location>
        <position position="265"/>
    </location>
</feature>
<feature type="chain" id="PRO_5045864860" description="Beta-xylanase" evidence="11">
    <location>
        <begin position="33"/>
        <end position="453"/>
    </location>
</feature>
<dbReference type="SUPFAM" id="SSF51445">
    <property type="entry name" value="(Trans)glycosidases"/>
    <property type="match status" value="1"/>
</dbReference>
<evidence type="ECO:0000259" key="12">
    <source>
        <dbReference type="PROSITE" id="PS51173"/>
    </source>
</evidence>
<dbReference type="PROSITE" id="PS00591">
    <property type="entry name" value="GH10_1"/>
    <property type="match status" value="1"/>
</dbReference>
<keyword evidence="7 10" id="KW-0326">Glycosidase</keyword>
<feature type="signal peptide" evidence="11">
    <location>
        <begin position="1"/>
        <end position="32"/>
    </location>
</feature>
<dbReference type="Proteomes" id="UP001500443">
    <property type="component" value="Unassembled WGS sequence"/>
</dbReference>
<protein>
    <recommendedName>
        <fullName evidence="10">Beta-xylanase</fullName>
        <ecNumber evidence="10">3.2.1.8</ecNumber>
    </recommendedName>
</protein>
<evidence type="ECO:0000256" key="8">
    <source>
        <dbReference type="ARBA" id="ARBA00023326"/>
    </source>
</evidence>
<dbReference type="PROSITE" id="PS51760">
    <property type="entry name" value="GH10_2"/>
    <property type="match status" value="1"/>
</dbReference>
<name>A0ABP5L0F9_9ACTN</name>